<comment type="caution">
    <text evidence="1">The sequence shown here is derived from an EMBL/GenBank/DDBJ whole genome shotgun (WGS) entry which is preliminary data.</text>
</comment>
<protein>
    <submittedName>
        <fullName evidence="1">Uncharacterized protein</fullName>
    </submittedName>
</protein>
<dbReference type="AlphaFoldDB" id="A0AAN9UXJ4"/>
<evidence type="ECO:0000313" key="1">
    <source>
        <dbReference type="EMBL" id="KAK7756178.1"/>
    </source>
</evidence>
<proteinExistence type="predicted"/>
<evidence type="ECO:0000313" key="2">
    <source>
        <dbReference type="Proteomes" id="UP001320420"/>
    </source>
</evidence>
<dbReference type="EMBL" id="JAKJXP020000008">
    <property type="protein sequence ID" value="KAK7756178.1"/>
    <property type="molecule type" value="Genomic_DNA"/>
</dbReference>
<reference evidence="1 2" key="1">
    <citation type="submission" date="2024-02" db="EMBL/GenBank/DDBJ databases">
        <title>De novo assembly and annotation of 12 fungi associated with fruit tree decline syndrome in Ontario, Canada.</title>
        <authorList>
            <person name="Sulman M."/>
            <person name="Ellouze W."/>
            <person name="Ilyukhin E."/>
        </authorList>
    </citation>
    <scope>NUCLEOTIDE SEQUENCE [LARGE SCALE GENOMIC DNA]</scope>
    <source>
        <strain evidence="1 2">M11/M66-122</strain>
    </source>
</reference>
<dbReference type="Proteomes" id="UP001320420">
    <property type="component" value="Unassembled WGS sequence"/>
</dbReference>
<sequence>MRLPHPDLTPTLVDWKISHNLKDDLPRKDEELLDITIDWDSTHTAGPRITRRINPNWDYKKNVLRKTRQDVYAHQLPYRPELFDWEKLAHGKGKMRLKSLNGISSPLNSRECTARAEHLLKTRPGSANLMN</sequence>
<organism evidence="1 2">
    <name type="scientific">Diatrype stigma</name>
    <dbReference type="NCBI Taxonomy" id="117547"/>
    <lineage>
        <taxon>Eukaryota</taxon>
        <taxon>Fungi</taxon>
        <taxon>Dikarya</taxon>
        <taxon>Ascomycota</taxon>
        <taxon>Pezizomycotina</taxon>
        <taxon>Sordariomycetes</taxon>
        <taxon>Xylariomycetidae</taxon>
        <taxon>Xylariales</taxon>
        <taxon>Diatrypaceae</taxon>
        <taxon>Diatrype</taxon>
    </lineage>
</organism>
<gene>
    <name evidence="1" type="ORF">SLS62_001771</name>
</gene>
<name>A0AAN9UXJ4_9PEZI</name>
<keyword evidence="2" id="KW-1185">Reference proteome</keyword>
<accession>A0AAN9UXJ4</accession>